<evidence type="ECO:0000313" key="1">
    <source>
        <dbReference type="EMBL" id="ALO48925.1"/>
    </source>
</evidence>
<dbReference type="SUPFAM" id="SSF158745">
    <property type="entry name" value="LanC-like"/>
    <property type="match status" value="1"/>
</dbReference>
<dbReference type="InterPro" id="IPR007822">
    <property type="entry name" value="LANC-like"/>
</dbReference>
<dbReference type="OrthoDB" id="1092992at2"/>
<gene>
    <name evidence="1" type="ORF">AS203_07410</name>
</gene>
<evidence type="ECO:0008006" key="3">
    <source>
        <dbReference type="Google" id="ProtNLM"/>
    </source>
</evidence>
<proteinExistence type="predicted"/>
<dbReference type="STRING" id="76123.AS203_07410"/>
<dbReference type="RefSeq" id="WP_025066206.1">
    <property type="nucleotide sequence ID" value="NZ_CP013195.1"/>
</dbReference>
<dbReference type="KEGG" id="peo:AS203_07410"/>
<keyword evidence="2" id="KW-1185">Reference proteome</keyword>
<dbReference type="EMBL" id="CP013195">
    <property type="protein sequence ID" value="ALO48925.1"/>
    <property type="molecule type" value="Genomic_DNA"/>
</dbReference>
<protein>
    <recommendedName>
        <fullName evidence="3">Lanthionine synthetase C-like protein</fullName>
    </recommendedName>
</protein>
<reference evidence="2" key="1">
    <citation type="submission" date="2015-11" db="EMBL/GenBank/DDBJ databases">
        <authorList>
            <person name="Holder M.E."/>
            <person name="Ajami N.J."/>
            <person name="Petrosino J.F."/>
        </authorList>
    </citation>
    <scope>NUCLEOTIDE SEQUENCE [LARGE SCALE GENOMIC DNA]</scope>
    <source>
        <strain evidence="2">F0113</strain>
    </source>
</reference>
<dbReference type="Pfam" id="PF05147">
    <property type="entry name" value="LANC_like"/>
    <property type="match status" value="1"/>
</dbReference>
<dbReference type="AlphaFoldDB" id="A0A0S2KKV9"/>
<dbReference type="GO" id="GO:0031179">
    <property type="term" value="P:peptide modification"/>
    <property type="evidence" value="ECO:0007669"/>
    <property type="project" value="InterPro"/>
</dbReference>
<evidence type="ECO:0000313" key="2">
    <source>
        <dbReference type="Proteomes" id="UP000056252"/>
    </source>
</evidence>
<organism evidence="1 2">
    <name type="scientific">Hoylesella enoeca</name>
    <dbReference type="NCBI Taxonomy" id="76123"/>
    <lineage>
        <taxon>Bacteria</taxon>
        <taxon>Pseudomonadati</taxon>
        <taxon>Bacteroidota</taxon>
        <taxon>Bacteroidia</taxon>
        <taxon>Bacteroidales</taxon>
        <taxon>Prevotellaceae</taxon>
        <taxon>Hoylesella</taxon>
    </lineage>
</organism>
<accession>A0A0S2KKV9</accession>
<dbReference type="Gene3D" id="1.50.10.20">
    <property type="match status" value="1"/>
</dbReference>
<name>A0A0S2KKV9_9BACT</name>
<sequence length="233" mass="26873">MGKEYILLKNYTTRLIEKGTCLPDIGLWSGKMGIAIYLLYASQITKSKEYEHEASKLIDAVYKQLSLNLPLTFDNGLIGIGCGFEHIICKGFVNADSDDILSEIDIVAKSIIDSRSINDLDFGKGICGIGYYLYHRLRYRNNDDKSMIVLKLKEYLIYLIDWLEEQVLKTVDKQGYNDAYFLLARLYKLNVFNHKVERLATMCLRKMIDFNCRVVDNYELLGIPSLKVLKPWI</sequence>
<dbReference type="Proteomes" id="UP000056252">
    <property type="component" value="Chromosome"/>
</dbReference>